<evidence type="ECO:0000313" key="4">
    <source>
        <dbReference type="EMBL" id="KAG0701722.1"/>
    </source>
</evidence>
<dbReference type="GO" id="GO:0005524">
    <property type="term" value="F:ATP binding"/>
    <property type="evidence" value="ECO:0007669"/>
    <property type="project" value="InterPro"/>
</dbReference>
<sequence>MTSDVCTFPPFFGIKSINSPFPSVFPVVAILTLAVGTLQAAGVHSGILTAVIHLPMSFVDTKPSGRIMKPLCQEMTRWTSSSWIIRSFITTLLRVRPRSVYDKLVVIIATTPLCPPGSAHHELCTVASASICDHFRQLMRLESVSSRPIYSHFSESKFSRSLRPTPLVAVMSRSGAKI</sequence>
<reference evidence="4" key="1">
    <citation type="submission" date="2020-07" db="EMBL/GenBank/DDBJ databases">
        <title>The High-quality genome of the commercially important snow crab, Chionoecetes opilio.</title>
        <authorList>
            <person name="Jeong J.-H."/>
            <person name="Ryu S."/>
        </authorList>
    </citation>
    <scope>NUCLEOTIDE SEQUENCE</scope>
    <source>
        <strain evidence="4">MADBK_172401_WGS</strain>
        <tissue evidence="4">Digestive gland</tissue>
    </source>
</reference>
<keyword evidence="5" id="KW-1185">Reference proteome</keyword>
<dbReference type="Proteomes" id="UP000770661">
    <property type="component" value="Unassembled WGS sequence"/>
</dbReference>
<evidence type="ECO:0000256" key="1">
    <source>
        <dbReference type="ARBA" id="ARBA00022692"/>
    </source>
</evidence>
<accession>A0A8J4XKH3</accession>
<keyword evidence="2" id="KW-1133">Transmembrane helix</keyword>
<keyword evidence="1" id="KW-0812">Transmembrane</keyword>
<name>A0A8J4XKH3_CHIOP</name>
<dbReference type="OrthoDB" id="6282333at2759"/>
<dbReference type="SUPFAM" id="SSF90123">
    <property type="entry name" value="ABC transporter transmembrane region"/>
    <property type="match status" value="1"/>
</dbReference>
<evidence type="ECO:0000256" key="3">
    <source>
        <dbReference type="ARBA" id="ARBA00023136"/>
    </source>
</evidence>
<comment type="caution">
    <text evidence="4">The sequence shown here is derived from an EMBL/GenBank/DDBJ whole genome shotgun (WGS) entry which is preliminary data.</text>
</comment>
<keyword evidence="3" id="KW-0472">Membrane</keyword>
<dbReference type="GO" id="GO:0016020">
    <property type="term" value="C:membrane"/>
    <property type="evidence" value="ECO:0007669"/>
    <property type="project" value="InterPro"/>
</dbReference>
<evidence type="ECO:0000313" key="5">
    <source>
        <dbReference type="Proteomes" id="UP000770661"/>
    </source>
</evidence>
<dbReference type="EMBL" id="JACEEZ010025355">
    <property type="protein sequence ID" value="KAG0701722.1"/>
    <property type="molecule type" value="Genomic_DNA"/>
</dbReference>
<proteinExistence type="predicted"/>
<dbReference type="InterPro" id="IPR036640">
    <property type="entry name" value="ABC1_TM_sf"/>
</dbReference>
<organism evidence="4 5">
    <name type="scientific">Chionoecetes opilio</name>
    <name type="common">Atlantic snow crab</name>
    <name type="synonym">Cancer opilio</name>
    <dbReference type="NCBI Taxonomy" id="41210"/>
    <lineage>
        <taxon>Eukaryota</taxon>
        <taxon>Metazoa</taxon>
        <taxon>Ecdysozoa</taxon>
        <taxon>Arthropoda</taxon>
        <taxon>Crustacea</taxon>
        <taxon>Multicrustacea</taxon>
        <taxon>Malacostraca</taxon>
        <taxon>Eumalacostraca</taxon>
        <taxon>Eucarida</taxon>
        <taxon>Decapoda</taxon>
        <taxon>Pleocyemata</taxon>
        <taxon>Brachyura</taxon>
        <taxon>Eubrachyura</taxon>
        <taxon>Majoidea</taxon>
        <taxon>Majidae</taxon>
        <taxon>Chionoecetes</taxon>
    </lineage>
</organism>
<protein>
    <submittedName>
        <fullName evidence="4">Canalicular multispecific organic anion transporter 2</fullName>
    </submittedName>
</protein>
<gene>
    <name evidence="4" type="primary">Abcc3_1</name>
    <name evidence="4" type="ORF">GWK47_025233</name>
</gene>
<dbReference type="AlphaFoldDB" id="A0A8J4XKH3"/>
<evidence type="ECO:0000256" key="2">
    <source>
        <dbReference type="ARBA" id="ARBA00022989"/>
    </source>
</evidence>